<gene>
    <name evidence="1" type="ORF">L1987_78000</name>
</gene>
<evidence type="ECO:0000313" key="2">
    <source>
        <dbReference type="Proteomes" id="UP001056120"/>
    </source>
</evidence>
<dbReference type="EMBL" id="CM042043">
    <property type="protein sequence ID" value="KAI3695012.1"/>
    <property type="molecule type" value="Genomic_DNA"/>
</dbReference>
<dbReference type="Proteomes" id="UP001056120">
    <property type="component" value="Linkage Group LG26"/>
</dbReference>
<protein>
    <submittedName>
        <fullName evidence="1">Uncharacterized protein</fullName>
    </submittedName>
</protein>
<organism evidence="1 2">
    <name type="scientific">Smallanthus sonchifolius</name>
    <dbReference type="NCBI Taxonomy" id="185202"/>
    <lineage>
        <taxon>Eukaryota</taxon>
        <taxon>Viridiplantae</taxon>
        <taxon>Streptophyta</taxon>
        <taxon>Embryophyta</taxon>
        <taxon>Tracheophyta</taxon>
        <taxon>Spermatophyta</taxon>
        <taxon>Magnoliopsida</taxon>
        <taxon>eudicotyledons</taxon>
        <taxon>Gunneridae</taxon>
        <taxon>Pentapetalae</taxon>
        <taxon>asterids</taxon>
        <taxon>campanulids</taxon>
        <taxon>Asterales</taxon>
        <taxon>Asteraceae</taxon>
        <taxon>Asteroideae</taxon>
        <taxon>Heliantheae alliance</taxon>
        <taxon>Millerieae</taxon>
        <taxon>Smallanthus</taxon>
    </lineage>
</organism>
<evidence type="ECO:0000313" key="1">
    <source>
        <dbReference type="EMBL" id="KAI3695012.1"/>
    </source>
</evidence>
<proteinExistence type="predicted"/>
<reference evidence="2" key="1">
    <citation type="journal article" date="2022" name="Mol. Ecol. Resour.">
        <title>The genomes of chicory, endive, great burdock and yacon provide insights into Asteraceae palaeo-polyploidization history and plant inulin production.</title>
        <authorList>
            <person name="Fan W."/>
            <person name="Wang S."/>
            <person name="Wang H."/>
            <person name="Wang A."/>
            <person name="Jiang F."/>
            <person name="Liu H."/>
            <person name="Zhao H."/>
            <person name="Xu D."/>
            <person name="Zhang Y."/>
        </authorList>
    </citation>
    <scope>NUCLEOTIDE SEQUENCE [LARGE SCALE GENOMIC DNA]</scope>
    <source>
        <strain evidence="2">cv. Yunnan</strain>
    </source>
</reference>
<sequence>MVTIWKVISLYINTIWKFFLDDSGQKKVVLSYSAGSSACTPPPPRGCPNTRRGFLKEGKRMDRRRF</sequence>
<keyword evidence="2" id="KW-1185">Reference proteome</keyword>
<comment type="caution">
    <text evidence="1">The sequence shown here is derived from an EMBL/GenBank/DDBJ whole genome shotgun (WGS) entry which is preliminary data.</text>
</comment>
<reference evidence="1 2" key="2">
    <citation type="journal article" date="2022" name="Mol. Ecol. Resour.">
        <title>The genomes of chicory, endive, great burdock and yacon provide insights into Asteraceae paleo-polyploidization history and plant inulin production.</title>
        <authorList>
            <person name="Fan W."/>
            <person name="Wang S."/>
            <person name="Wang H."/>
            <person name="Wang A."/>
            <person name="Jiang F."/>
            <person name="Liu H."/>
            <person name="Zhao H."/>
            <person name="Xu D."/>
            <person name="Zhang Y."/>
        </authorList>
    </citation>
    <scope>NUCLEOTIDE SEQUENCE [LARGE SCALE GENOMIC DNA]</scope>
    <source>
        <strain evidence="2">cv. Yunnan</strain>
        <tissue evidence="1">Leaves</tissue>
    </source>
</reference>
<name>A0ACB8ZB55_9ASTR</name>
<accession>A0ACB8ZB55</accession>